<name>A0AAU8IRL2_9ACTN</name>
<keyword evidence="1" id="KW-0596">Phosphopantetheine</keyword>
<organism evidence="4">
    <name type="scientific">Streptomyces tabacisoli</name>
    <dbReference type="NCBI Taxonomy" id="3156398"/>
    <lineage>
        <taxon>Bacteria</taxon>
        <taxon>Bacillati</taxon>
        <taxon>Actinomycetota</taxon>
        <taxon>Actinomycetes</taxon>
        <taxon>Kitasatosporales</taxon>
        <taxon>Streptomycetaceae</taxon>
        <taxon>Streptomyces</taxon>
    </lineage>
</organism>
<gene>
    <name evidence="4" type="ORF">ABII15_13900</name>
</gene>
<dbReference type="PROSITE" id="PS00012">
    <property type="entry name" value="PHOSPHOPANTETHEINE"/>
    <property type="match status" value="1"/>
</dbReference>
<dbReference type="InterPro" id="IPR006162">
    <property type="entry name" value="Ppantetheine_attach_site"/>
</dbReference>
<evidence type="ECO:0000313" key="4">
    <source>
        <dbReference type="EMBL" id="XCJ70999.1"/>
    </source>
</evidence>
<sequence length="90" mass="9669">MPASVLIPRKFQDMVRPFLPYADADELGASDELAALGLDSMGVVQLLAALEEGYDLEFEDDALNQDTFATVGSLWRTVSEALPAGQHADA</sequence>
<dbReference type="Pfam" id="PF00550">
    <property type="entry name" value="PP-binding"/>
    <property type="match status" value="1"/>
</dbReference>
<feature type="domain" description="Carrier" evidence="3">
    <location>
        <begin position="5"/>
        <end position="82"/>
    </location>
</feature>
<evidence type="ECO:0000259" key="3">
    <source>
        <dbReference type="PROSITE" id="PS50075"/>
    </source>
</evidence>
<dbReference type="InterPro" id="IPR036736">
    <property type="entry name" value="ACP-like_sf"/>
</dbReference>
<dbReference type="PROSITE" id="PS50075">
    <property type="entry name" value="CARRIER"/>
    <property type="match status" value="1"/>
</dbReference>
<dbReference type="KEGG" id="stac:ABII15_13900"/>
<dbReference type="InterPro" id="IPR009081">
    <property type="entry name" value="PP-bd_ACP"/>
</dbReference>
<dbReference type="RefSeq" id="WP_353942631.1">
    <property type="nucleotide sequence ID" value="NZ_CP159534.1"/>
</dbReference>
<accession>A0AAU8IRL2</accession>
<dbReference type="SUPFAM" id="SSF47336">
    <property type="entry name" value="ACP-like"/>
    <property type="match status" value="1"/>
</dbReference>
<dbReference type="EMBL" id="CP159534">
    <property type="protein sequence ID" value="XCJ70999.1"/>
    <property type="molecule type" value="Genomic_DNA"/>
</dbReference>
<proteinExistence type="predicted"/>
<reference evidence="4" key="1">
    <citation type="submission" date="2024-06" db="EMBL/GenBank/DDBJ databases">
        <title>Streptomyces sp. strain HUAS MG91 genome sequences.</title>
        <authorList>
            <person name="Mo P."/>
        </authorList>
    </citation>
    <scope>NUCLEOTIDE SEQUENCE</scope>
    <source>
        <strain evidence="4">HUAS MG91</strain>
    </source>
</reference>
<dbReference type="Gene3D" id="1.10.1200.10">
    <property type="entry name" value="ACP-like"/>
    <property type="match status" value="1"/>
</dbReference>
<dbReference type="AlphaFoldDB" id="A0AAU8IRL2"/>
<keyword evidence="2" id="KW-0597">Phosphoprotein</keyword>
<protein>
    <submittedName>
        <fullName evidence="4">Phosphopantetheine-binding protein</fullName>
    </submittedName>
</protein>
<evidence type="ECO:0000256" key="1">
    <source>
        <dbReference type="ARBA" id="ARBA00022450"/>
    </source>
</evidence>
<evidence type="ECO:0000256" key="2">
    <source>
        <dbReference type="ARBA" id="ARBA00022553"/>
    </source>
</evidence>